<accession>A0AC35FJG2</accession>
<dbReference type="Proteomes" id="UP000887580">
    <property type="component" value="Unplaced"/>
</dbReference>
<sequence length="237" mass="26382">MSRVVQYNAGLILWVGSEAGWTSMHRWVECALQPSCMAPLGSTKSCTMKNISQSRFSGCHRFDQAAINLILYENSNSTTNLYQRNTNYFKIIRRRNLFVKPKIKATTMKRIFTNTTKSVVGDTTKRPFSTSKITKLQSSDKSAAAVKVTKSFSPIMSTYNKKDPTIPNILKTTTFFNTSYISITTVFPTKANNVSTSANVIEFDLVEESLNGSISKSIPDSKKSTITTKLPQTSVTP</sequence>
<organism evidence="1 2">
    <name type="scientific">Panagrolaimus sp. PS1159</name>
    <dbReference type="NCBI Taxonomy" id="55785"/>
    <lineage>
        <taxon>Eukaryota</taxon>
        <taxon>Metazoa</taxon>
        <taxon>Ecdysozoa</taxon>
        <taxon>Nematoda</taxon>
        <taxon>Chromadorea</taxon>
        <taxon>Rhabditida</taxon>
        <taxon>Tylenchina</taxon>
        <taxon>Panagrolaimomorpha</taxon>
        <taxon>Panagrolaimoidea</taxon>
        <taxon>Panagrolaimidae</taxon>
        <taxon>Panagrolaimus</taxon>
    </lineage>
</organism>
<proteinExistence type="predicted"/>
<evidence type="ECO:0000313" key="1">
    <source>
        <dbReference type="Proteomes" id="UP000887580"/>
    </source>
</evidence>
<protein>
    <submittedName>
        <fullName evidence="2">Uncharacterized protein</fullName>
    </submittedName>
</protein>
<evidence type="ECO:0000313" key="2">
    <source>
        <dbReference type="WBParaSite" id="PS1159_v2.g17557.t1"/>
    </source>
</evidence>
<name>A0AC35FJG2_9BILA</name>
<reference evidence="2" key="1">
    <citation type="submission" date="2022-11" db="UniProtKB">
        <authorList>
            <consortium name="WormBaseParasite"/>
        </authorList>
    </citation>
    <scope>IDENTIFICATION</scope>
</reference>
<dbReference type="WBParaSite" id="PS1159_v2.g17557.t1">
    <property type="protein sequence ID" value="PS1159_v2.g17557.t1"/>
    <property type="gene ID" value="PS1159_v2.g17557"/>
</dbReference>